<gene>
    <name evidence="2" type="ORF">ACFQO7_26595</name>
</gene>
<name>A0ABW2H199_9ACTN</name>
<reference evidence="3" key="1">
    <citation type="journal article" date="2019" name="Int. J. Syst. Evol. Microbiol.">
        <title>The Global Catalogue of Microorganisms (GCM) 10K type strain sequencing project: providing services to taxonomists for standard genome sequencing and annotation.</title>
        <authorList>
            <consortium name="The Broad Institute Genomics Platform"/>
            <consortium name="The Broad Institute Genome Sequencing Center for Infectious Disease"/>
            <person name="Wu L."/>
            <person name="Ma J."/>
        </authorList>
    </citation>
    <scope>NUCLEOTIDE SEQUENCE [LARGE SCALE GENOMIC DNA]</scope>
    <source>
        <strain evidence="3">CGMCC 1.9106</strain>
    </source>
</reference>
<accession>A0ABW2H199</accession>
<proteinExistence type="predicted"/>
<evidence type="ECO:0000256" key="1">
    <source>
        <dbReference type="SAM" id="Phobius"/>
    </source>
</evidence>
<protein>
    <submittedName>
        <fullName evidence="2">Uncharacterized protein</fullName>
    </submittedName>
</protein>
<keyword evidence="1" id="KW-1133">Transmembrane helix</keyword>
<dbReference type="EMBL" id="JBHTAC010000033">
    <property type="protein sequence ID" value="MFC7246062.1"/>
    <property type="molecule type" value="Genomic_DNA"/>
</dbReference>
<sequence length="209" mass="22069">MVSIVIQPQLELPGAIAAGITAGKFFLDGGVVRDAVTGRIVKLLKDAGSASNNHGAFRRAAARLRSPGVVAAVLTTVAAAGAVAFVVKKRRNAAKRELPQCVANLNASLCEYLEAGRAGNLDASVIGRLISDLDAVTAYADKGDIIVDFSTELWESLANLVTDHTQKLATAYSIEVDGVREKRAKSGKDNVIDLRRYLKIQQQVVSAAA</sequence>
<dbReference type="RefSeq" id="WP_376808931.1">
    <property type="nucleotide sequence ID" value="NZ_JBHTAC010000033.1"/>
</dbReference>
<keyword evidence="1" id="KW-0472">Membrane</keyword>
<evidence type="ECO:0000313" key="3">
    <source>
        <dbReference type="Proteomes" id="UP001596392"/>
    </source>
</evidence>
<feature type="transmembrane region" description="Helical" evidence="1">
    <location>
        <begin position="68"/>
        <end position="87"/>
    </location>
</feature>
<organism evidence="2 3">
    <name type="scientific">Catellatospora aurea</name>
    <dbReference type="NCBI Taxonomy" id="1337874"/>
    <lineage>
        <taxon>Bacteria</taxon>
        <taxon>Bacillati</taxon>
        <taxon>Actinomycetota</taxon>
        <taxon>Actinomycetes</taxon>
        <taxon>Micromonosporales</taxon>
        <taxon>Micromonosporaceae</taxon>
        <taxon>Catellatospora</taxon>
    </lineage>
</organism>
<keyword evidence="3" id="KW-1185">Reference proteome</keyword>
<dbReference type="Proteomes" id="UP001596392">
    <property type="component" value="Unassembled WGS sequence"/>
</dbReference>
<evidence type="ECO:0000313" key="2">
    <source>
        <dbReference type="EMBL" id="MFC7246062.1"/>
    </source>
</evidence>
<keyword evidence="1" id="KW-0812">Transmembrane</keyword>
<comment type="caution">
    <text evidence="2">The sequence shown here is derived from an EMBL/GenBank/DDBJ whole genome shotgun (WGS) entry which is preliminary data.</text>
</comment>